<reference evidence="2 3" key="2">
    <citation type="journal article" date="2011" name="Stand. Genomic Sci.">
        <title>Complete genome sequence of Mahella australiensis type strain (50-1 BON).</title>
        <authorList>
            <person name="Sikorski J."/>
            <person name="Teshima H."/>
            <person name="Nolan M."/>
            <person name="Lucas S."/>
            <person name="Hammon N."/>
            <person name="Deshpande S."/>
            <person name="Cheng J.F."/>
            <person name="Pitluck S."/>
            <person name="Liolios K."/>
            <person name="Pagani I."/>
            <person name="Ivanova N."/>
            <person name="Huntemann M."/>
            <person name="Mavromatis K."/>
            <person name="Ovchinikova G."/>
            <person name="Pati A."/>
            <person name="Tapia R."/>
            <person name="Han C."/>
            <person name="Goodwin L."/>
            <person name="Chen A."/>
            <person name="Palaniappan K."/>
            <person name="Land M."/>
            <person name="Hauser L."/>
            <person name="Ngatchou-Djao O.D."/>
            <person name="Rohde M."/>
            <person name="Pukall R."/>
            <person name="Spring S."/>
            <person name="Abt B."/>
            <person name="Goker M."/>
            <person name="Detter J.C."/>
            <person name="Woyke T."/>
            <person name="Bristow J."/>
            <person name="Markowitz V."/>
            <person name="Hugenholtz P."/>
            <person name="Eisen J.A."/>
            <person name="Kyrpides N.C."/>
            <person name="Klenk H.P."/>
            <person name="Lapidus A."/>
        </authorList>
    </citation>
    <scope>NUCLEOTIDE SEQUENCE [LARGE SCALE GENOMIC DNA]</scope>
    <source>
        <strain evidence="3">DSM 15567 / CIP 107919 / 50-1 BON</strain>
    </source>
</reference>
<organism evidence="2 3">
    <name type="scientific">Mahella australiensis (strain DSM 15567 / CIP 107919 / 50-1 BON)</name>
    <dbReference type="NCBI Taxonomy" id="697281"/>
    <lineage>
        <taxon>Bacteria</taxon>
        <taxon>Bacillati</taxon>
        <taxon>Bacillota</taxon>
        <taxon>Clostridia</taxon>
        <taxon>Thermoanaerobacterales</taxon>
        <taxon>Thermoanaerobacterales Family IV. Incertae Sedis</taxon>
        <taxon>Mahella</taxon>
    </lineage>
</organism>
<dbReference type="AlphaFoldDB" id="F3ZX82"/>
<dbReference type="EMBL" id="CP002360">
    <property type="protein sequence ID" value="AEE96539.1"/>
    <property type="molecule type" value="Genomic_DNA"/>
</dbReference>
<dbReference type="Proteomes" id="UP000008457">
    <property type="component" value="Chromosome"/>
</dbReference>
<name>F3ZX82_MAHA5</name>
<evidence type="ECO:0000313" key="3">
    <source>
        <dbReference type="Proteomes" id="UP000008457"/>
    </source>
</evidence>
<evidence type="ECO:0000256" key="1">
    <source>
        <dbReference type="SAM" id="Phobius"/>
    </source>
</evidence>
<dbReference type="RefSeq" id="WP_013780969.1">
    <property type="nucleotide sequence ID" value="NC_015520.1"/>
</dbReference>
<proteinExistence type="predicted"/>
<keyword evidence="1" id="KW-1133">Transmembrane helix</keyword>
<protein>
    <recommendedName>
        <fullName evidence="4">YggT family protein</fullName>
    </recommendedName>
</protein>
<feature type="transmembrane region" description="Helical" evidence="1">
    <location>
        <begin position="69"/>
        <end position="88"/>
    </location>
</feature>
<evidence type="ECO:0000313" key="2">
    <source>
        <dbReference type="EMBL" id="AEE96539.1"/>
    </source>
</evidence>
<dbReference type="KEGG" id="mas:Mahau_1345"/>
<accession>F3ZX82</accession>
<keyword evidence="1" id="KW-0472">Membrane</keyword>
<dbReference type="GO" id="GO:0016020">
    <property type="term" value="C:membrane"/>
    <property type="evidence" value="ECO:0007669"/>
    <property type="project" value="InterPro"/>
</dbReference>
<dbReference type="Pfam" id="PF02325">
    <property type="entry name" value="CCB3_YggT"/>
    <property type="match status" value="1"/>
</dbReference>
<keyword evidence="1" id="KW-0812">Transmembrane</keyword>
<feature type="transmembrane region" description="Helical" evidence="1">
    <location>
        <begin position="7"/>
        <end position="32"/>
    </location>
</feature>
<dbReference type="OrthoDB" id="283553at2"/>
<keyword evidence="3" id="KW-1185">Reference proteome</keyword>
<reference evidence="3" key="1">
    <citation type="submission" date="2010-11" db="EMBL/GenBank/DDBJ databases">
        <title>The complete genome of Mahella australiensis DSM 15567.</title>
        <authorList>
            <consortium name="US DOE Joint Genome Institute (JGI-PGF)"/>
            <person name="Lucas S."/>
            <person name="Copeland A."/>
            <person name="Lapidus A."/>
            <person name="Bruce D."/>
            <person name="Goodwin L."/>
            <person name="Pitluck S."/>
            <person name="Kyrpides N."/>
            <person name="Mavromatis K."/>
            <person name="Pagani I."/>
            <person name="Ivanova N."/>
            <person name="Teshima H."/>
            <person name="Brettin T."/>
            <person name="Detter J.C."/>
            <person name="Han C."/>
            <person name="Tapia R."/>
            <person name="Land M."/>
            <person name="Hauser L."/>
            <person name="Markowitz V."/>
            <person name="Cheng J.-F."/>
            <person name="Hugenholtz P."/>
            <person name="Woyke T."/>
            <person name="Wu D."/>
            <person name="Spring S."/>
            <person name="Pukall R."/>
            <person name="Steenblock K."/>
            <person name="Schneider S."/>
            <person name="Klenk H.-P."/>
            <person name="Eisen J.A."/>
        </authorList>
    </citation>
    <scope>NUCLEOTIDE SEQUENCE [LARGE SCALE GENOMIC DNA]</scope>
    <source>
        <strain evidence="3">DSM 15567 / CIP 107919 / 50-1 BON</strain>
    </source>
</reference>
<dbReference type="InterPro" id="IPR003425">
    <property type="entry name" value="CCB3/YggT"/>
</dbReference>
<sequence>MTFIRAVIVAFIYLLQIFSWLIVIEALLSWVVDPFHPIMQFIRRFTEPILDPFRRLTERMPMANLPIDISPLLAIIVIQILIAVLQGLA</sequence>
<gene>
    <name evidence="2" type="ordered locus">Mahau_1345</name>
</gene>
<dbReference type="HOGENOM" id="CLU_136788_1_0_9"/>
<dbReference type="STRING" id="697281.Mahau_1345"/>
<dbReference type="eggNOG" id="COG0762">
    <property type="taxonomic scope" value="Bacteria"/>
</dbReference>
<evidence type="ECO:0008006" key="4">
    <source>
        <dbReference type="Google" id="ProtNLM"/>
    </source>
</evidence>